<dbReference type="OrthoDB" id="9801832at2"/>
<dbReference type="AlphaFoldDB" id="A0A7X1ZHV4"/>
<dbReference type="GO" id="GO:0046872">
    <property type="term" value="F:metal ion binding"/>
    <property type="evidence" value="ECO:0007669"/>
    <property type="project" value="UniProtKB-KW"/>
</dbReference>
<evidence type="ECO:0000313" key="3">
    <source>
        <dbReference type="EMBL" id="MQX37757.1"/>
    </source>
</evidence>
<keyword evidence="4" id="KW-1185">Reference proteome</keyword>
<sequence length="69" mass="6793">MSATYRVSGMTCGGCARSVESAIKAAAPEVETVTVDLEAGTVTVAGAVPQEVIAGAVEDAGFDCDGLVS</sequence>
<comment type="caution">
    <text evidence="3">The sequence shown here is derived from an EMBL/GenBank/DDBJ whole genome shotgun (WGS) entry which is preliminary data.</text>
</comment>
<organism evidence="3 4">
    <name type="scientific">Roseospira navarrensis</name>
    <dbReference type="NCBI Taxonomy" id="140058"/>
    <lineage>
        <taxon>Bacteria</taxon>
        <taxon>Pseudomonadati</taxon>
        <taxon>Pseudomonadota</taxon>
        <taxon>Alphaproteobacteria</taxon>
        <taxon>Rhodospirillales</taxon>
        <taxon>Rhodospirillaceae</taxon>
        <taxon>Roseospira</taxon>
    </lineage>
</organism>
<evidence type="ECO:0000313" key="4">
    <source>
        <dbReference type="Proteomes" id="UP000434582"/>
    </source>
</evidence>
<protein>
    <submittedName>
        <fullName evidence="3">Heavy metal transporter</fullName>
    </submittedName>
</protein>
<dbReference type="PROSITE" id="PS01047">
    <property type="entry name" value="HMA_1"/>
    <property type="match status" value="1"/>
</dbReference>
<name>A0A7X1ZHV4_9PROT</name>
<proteinExistence type="predicted"/>
<dbReference type="Proteomes" id="UP000434582">
    <property type="component" value="Unassembled WGS sequence"/>
</dbReference>
<dbReference type="InterPro" id="IPR006121">
    <property type="entry name" value="HMA_dom"/>
</dbReference>
<feature type="domain" description="HMA" evidence="2">
    <location>
        <begin position="1"/>
        <end position="65"/>
    </location>
</feature>
<gene>
    <name evidence="3" type="ORF">GHC57_14640</name>
</gene>
<dbReference type="RefSeq" id="WP_153345559.1">
    <property type="nucleotide sequence ID" value="NZ_WIVE01000054.1"/>
</dbReference>
<dbReference type="InterPro" id="IPR036163">
    <property type="entry name" value="HMA_dom_sf"/>
</dbReference>
<dbReference type="SUPFAM" id="SSF55008">
    <property type="entry name" value="HMA, heavy metal-associated domain"/>
    <property type="match status" value="1"/>
</dbReference>
<dbReference type="Gene3D" id="3.30.70.100">
    <property type="match status" value="1"/>
</dbReference>
<dbReference type="PROSITE" id="PS50846">
    <property type="entry name" value="HMA_2"/>
    <property type="match status" value="1"/>
</dbReference>
<dbReference type="Pfam" id="PF00403">
    <property type="entry name" value="HMA"/>
    <property type="match status" value="1"/>
</dbReference>
<dbReference type="CDD" id="cd00371">
    <property type="entry name" value="HMA"/>
    <property type="match status" value="1"/>
</dbReference>
<reference evidence="3 4" key="1">
    <citation type="submission" date="2019-10" db="EMBL/GenBank/DDBJ databases">
        <title>Draft whole-genome sequence of the purple nonsulfur photosynthetic bacterium Roseospira navarrensis DSM 15114.</title>
        <authorList>
            <person name="Kyndt J.A."/>
            <person name="Meyer T.E."/>
        </authorList>
    </citation>
    <scope>NUCLEOTIDE SEQUENCE [LARGE SCALE GENOMIC DNA]</scope>
    <source>
        <strain evidence="3 4">DSM 15114</strain>
    </source>
</reference>
<evidence type="ECO:0000259" key="2">
    <source>
        <dbReference type="PROSITE" id="PS50846"/>
    </source>
</evidence>
<accession>A0A7X1ZHV4</accession>
<keyword evidence="1" id="KW-0479">Metal-binding</keyword>
<dbReference type="InterPro" id="IPR017969">
    <property type="entry name" value="Heavy-metal-associated_CS"/>
</dbReference>
<evidence type="ECO:0000256" key="1">
    <source>
        <dbReference type="ARBA" id="ARBA00022723"/>
    </source>
</evidence>
<dbReference type="EMBL" id="WIVE01000054">
    <property type="protein sequence ID" value="MQX37757.1"/>
    <property type="molecule type" value="Genomic_DNA"/>
</dbReference>